<dbReference type="InterPro" id="IPR011011">
    <property type="entry name" value="Znf_FYVE_PHD"/>
</dbReference>
<feature type="compositionally biased region" description="Basic and acidic residues" evidence="1">
    <location>
        <begin position="186"/>
        <end position="196"/>
    </location>
</feature>
<proteinExistence type="predicted"/>
<organism evidence="3 4">
    <name type="scientific">Danaus chrysippus</name>
    <name type="common">African queen</name>
    <dbReference type="NCBI Taxonomy" id="151541"/>
    <lineage>
        <taxon>Eukaryota</taxon>
        <taxon>Metazoa</taxon>
        <taxon>Ecdysozoa</taxon>
        <taxon>Arthropoda</taxon>
        <taxon>Hexapoda</taxon>
        <taxon>Insecta</taxon>
        <taxon>Pterygota</taxon>
        <taxon>Neoptera</taxon>
        <taxon>Endopterygota</taxon>
        <taxon>Lepidoptera</taxon>
        <taxon>Glossata</taxon>
        <taxon>Ditrysia</taxon>
        <taxon>Papilionoidea</taxon>
        <taxon>Nymphalidae</taxon>
        <taxon>Danainae</taxon>
        <taxon>Danaini</taxon>
        <taxon>Danaina</taxon>
        <taxon>Danaus</taxon>
        <taxon>Anosia</taxon>
    </lineage>
</organism>
<feature type="compositionally biased region" description="Low complexity" evidence="1">
    <location>
        <begin position="197"/>
        <end position="206"/>
    </location>
</feature>
<dbReference type="OrthoDB" id="61560at2759"/>
<feature type="region of interest" description="Disordered" evidence="1">
    <location>
        <begin position="1"/>
        <end position="69"/>
    </location>
</feature>
<feature type="compositionally biased region" description="Acidic residues" evidence="1">
    <location>
        <begin position="53"/>
        <end position="69"/>
    </location>
</feature>
<feature type="region of interest" description="Disordered" evidence="1">
    <location>
        <begin position="551"/>
        <end position="574"/>
    </location>
</feature>
<evidence type="ECO:0000259" key="2">
    <source>
        <dbReference type="PROSITE" id="PS50982"/>
    </source>
</evidence>
<feature type="region of interest" description="Disordered" evidence="1">
    <location>
        <begin position="593"/>
        <end position="636"/>
    </location>
</feature>
<feature type="compositionally biased region" description="Low complexity" evidence="1">
    <location>
        <begin position="429"/>
        <end position="446"/>
    </location>
</feature>
<feature type="compositionally biased region" description="Pro residues" evidence="1">
    <location>
        <begin position="605"/>
        <end position="627"/>
    </location>
</feature>
<dbReference type="GO" id="GO:0003677">
    <property type="term" value="F:DNA binding"/>
    <property type="evidence" value="ECO:0007669"/>
    <property type="project" value="InterPro"/>
</dbReference>
<feature type="domain" description="MBD" evidence="2">
    <location>
        <begin position="232"/>
        <end position="305"/>
    </location>
</feature>
<feature type="region of interest" description="Disordered" evidence="1">
    <location>
        <begin position="83"/>
        <end position="122"/>
    </location>
</feature>
<feature type="region of interest" description="Disordered" evidence="1">
    <location>
        <begin position="179"/>
        <end position="233"/>
    </location>
</feature>
<reference evidence="3" key="1">
    <citation type="submission" date="2021-09" db="EMBL/GenBank/DDBJ databases">
        <authorList>
            <person name="Martin H S."/>
        </authorList>
    </citation>
    <scope>NUCLEOTIDE SEQUENCE</scope>
</reference>
<dbReference type="Pfam" id="PF01429">
    <property type="entry name" value="MBD"/>
    <property type="match status" value="1"/>
</dbReference>
<comment type="caution">
    <text evidence="3">The sequence shown here is derived from an EMBL/GenBank/DDBJ whole genome shotgun (WGS) entry which is preliminary data.</text>
</comment>
<dbReference type="InterPro" id="IPR016177">
    <property type="entry name" value="DNA-bd_dom_sf"/>
</dbReference>
<evidence type="ECO:0000313" key="3">
    <source>
        <dbReference type="EMBL" id="CAG9570828.1"/>
    </source>
</evidence>
<dbReference type="Gene3D" id="3.30.890.10">
    <property type="entry name" value="Methyl-cpg-binding Protein 2, Chain A"/>
    <property type="match status" value="1"/>
</dbReference>
<dbReference type="SMART" id="SM00391">
    <property type="entry name" value="MBD"/>
    <property type="match status" value="1"/>
</dbReference>
<evidence type="ECO:0000313" key="4">
    <source>
        <dbReference type="Proteomes" id="UP000789524"/>
    </source>
</evidence>
<dbReference type="CDD" id="cd00122">
    <property type="entry name" value="MBD"/>
    <property type="match status" value="1"/>
</dbReference>
<dbReference type="Proteomes" id="UP000789524">
    <property type="component" value="Unassembled WGS sequence"/>
</dbReference>
<dbReference type="SUPFAM" id="SSF54171">
    <property type="entry name" value="DNA-binding domain"/>
    <property type="match status" value="1"/>
</dbReference>
<feature type="compositionally biased region" description="Basic and acidic residues" evidence="1">
    <location>
        <begin position="83"/>
        <end position="97"/>
    </location>
</feature>
<feature type="compositionally biased region" description="Low complexity" evidence="1">
    <location>
        <begin position="347"/>
        <end position="361"/>
    </location>
</feature>
<dbReference type="EMBL" id="CAKASE010000066">
    <property type="protein sequence ID" value="CAG9570828.1"/>
    <property type="molecule type" value="Genomic_DNA"/>
</dbReference>
<feature type="compositionally biased region" description="Polar residues" evidence="1">
    <location>
        <begin position="366"/>
        <end position="399"/>
    </location>
</feature>
<sequence>MSEEMAVGDNASNEEHKVASEDVGSEGMDSADATEVPAVLTTAETEIKPEINENADDSELQAEMESEENQIDEFKEIQDKMEEIDQETHDENDEARGVKRRRSTAFSDDGEEFKGFDQCEPSGLEDYGRIVERLEAEVLAAAKTYTPVRRVMATLHKRNDSGGSAKWSEHLEAEVSEVVRSFSTDDDSKLRKRTEGSRPSSALSSRSDGDGGVSTDASSSPAGRIGRRATTEMSSPLLRVPLEKGWKRELVYRAAGASSDNPRRNADIYYYTPTGKKLRSTREVSEHLSGTGLTLENFSFFKEPLGIDDPEKEIIRDAKIQRRVESPVPAVTPTLESKRTPKPKPPKGSSPEPGMKSPPGKLKVSQVKSMGSRLSSNGAPTKQVKKNTQPPVTLDNNNMAAWKKPRVQPRTVAGQPGTAQPAPLAQNTQSVQPVQSVQPAQHIQPIHPAPAPTHTPLQISAPRPQLTPDRDAPPPLHHQNRQSQQPCSMTCGSGVPSLACEACLCLYHPACVGLRMPQDTFLCKNCRKTSSPPLEPPPLTHKSGVTSLPAGAGPGAPCSSNARRLPVPVPVPVPKSRNDKRVLLRMKVAAGGPDGERVWSVSKPGAPPPAPPPAPPQITPTPPPSNPPTTSCRPTLPQSLVVLNGRRFIVVARAVPQ</sequence>
<dbReference type="AlphaFoldDB" id="A0A8J2QX62"/>
<gene>
    <name evidence="3" type="ORF">DCHRY22_LOCUS9492</name>
</gene>
<name>A0A8J2QX62_9NEOP</name>
<evidence type="ECO:0000256" key="1">
    <source>
        <dbReference type="SAM" id="MobiDB-lite"/>
    </source>
</evidence>
<accession>A0A8J2QX62</accession>
<feature type="region of interest" description="Disordered" evidence="1">
    <location>
        <begin position="318"/>
        <end position="488"/>
    </location>
</feature>
<dbReference type="SUPFAM" id="SSF57903">
    <property type="entry name" value="FYVE/PHD zinc finger"/>
    <property type="match status" value="1"/>
</dbReference>
<protein>
    <submittedName>
        <fullName evidence="3">(African queen) hypothetical protein</fullName>
    </submittedName>
</protein>
<keyword evidence="4" id="KW-1185">Reference proteome</keyword>
<dbReference type="PROSITE" id="PS50982">
    <property type="entry name" value="MBD"/>
    <property type="match status" value="1"/>
</dbReference>
<dbReference type="InterPro" id="IPR001739">
    <property type="entry name" value="Methyl_CpG_DNA-bd"/>
</dbReference>